<feature type="region of interest" description="Disordered" evidence="5">
    <location>
        <begin position="19"/>
        <end position="135"/>
    </location>
</feature>
<dbReference type="FunCoup" id="F2UDV7">
    <property type="interactions" value="134"/>
</dbReference>
<dbReference type="Proteomes" id="UP000007799">
    <property type="component" value="Unassembled WGS sequence"/>
</dbReference>
<evidence type="ECO:0000256" key="1">
    <source>
        <dbReference type="ARBA" id="ARBA00005615"/>
    </source>
</evidence>
<dbReference type="EC" id="3.2.1.28" evidence="4"/>
<protein>
    <recommendedName>
        <fullName evidence="4">Trehalase</fullName>
        <ecNumber evidence="4">3.2.1.28</ecNumber>
    </recommendedName>
    <alternativeName>
        <fullName evidence="4">Alpha-trehalose glucohydrolase</fullName>
    </alternativeName>
</protein>
<dbReference type="OrthoDB" id="3542292at2759"/>
<evidence type="ECO:0000256" key="2">
    <source>
        <dbReference type="ARBA" id="ARBA00022801"/>
    </source>
</evidence>
<keyword evidence="2 4" id="KW-0378">Hydrolase</keyword>
<dbReference type="eggNOG" id="KOG0602">
    <property type="taxonomic scope" value="Eukaryota"/>
</dbReference>
<sequence>MEHLHHAADADDVVMHVGVDRPVPWPDDDGAGADHAGAGVRWADEGHGPPSPDAAAREVTVRSPRTSKASSSARSAVPVHHHSRLPDYGDDTDDDDHDEAANRPLLQRGSPFNASSARSKRRPPPSPLSISTGSSQQESTCLDKVWRLTHKWRVELIIWMLLLMAIAIVVAAVVVKSNKEITAQDRACRVYCTGPILAAVARFSPYADSKTFVDMPMKQDPLDVLKAFKQIEPGLTRNALESFLDTYFLPAGSDQSSWTPPDFPAKVPFAHRIANTTLREWIQHVHEIWPLLGRKTNASVSASPSQHSLLELPNPYIVPGGRFREMYYWDMFWVVRGLIRSGMVATAIDITRNYFSLIDRFGFVPNGARVYYLTRSQPPVLNEIVMSIYNATGNSTFLLEAYPYLSKEYKYWNSTTTHKRVNIGLGLTAAPLTRYYADTQSPRPESYREDENTANVAGFDEQQRQIFFRNIASGAETGWDFSSRWLKDASDLSTIRTTNIVPVDLNCFMLRFERHLASIATLAGDRGKASTLSRSADARARAMLDLMYNETTGRFHDILLPNGDQIQGRVTPAAYLPLWAGVSPSQELHMRLVESLTQSRLLKHAAVDTTLSTTGQQWDSPNAWAPLQWLLVRSLESVHTSDATKLATSIKCKWLKTAMIAYHNSGHMYEKYDAVVVGKGGGGGEYKPQLGFGWTNGVVLDFAAELAATFDTACAHVA</sequence>
<dbReference type="InterPro" id="IPR018232">
    <property type="entry name" value="Glyco_hydro_37_CS"/>
</dbReference>
<organism evidence="8">
    <name type="scientific">Salpingoeca rosetta (strain ATCC 50818 / BSB-021)</name>
    <dbReference type="NCBI Taxonomy" id="946362"/>
    <lineage>
        <taxon>Eukaryota</taxon>
        <taxon>Choanoflagellata</taxon>
        <taxon>Craspedida</taxon>
        <taxon>Salpingoecidae</taxon>
        <taxon>Salpingoeca</taxon>
    </lineage>
</organism>
<dbReference type="PANTHER" id="PTHR23403:SF1">
    <property type="entry name" value="TREHALASE"/>
    <property type="match status" value="1"/>
</dbReference>
<dbReference type="GO" id="GO:0005993">
    <property type="term" value="P:trehalose catabolic process"/>
    <property type="evidence" value="ECO:0007669"/>
    <property type="project" value="TreeGrafter"/>
</dbReference>
<dbReference type="GO" id="GO:0004555">
    <property type="term" value="F:alpha,alpha-trehalase activity"/>
    <property type="evidence" value="ECO:0007669"/>
    <property type="project" value="UniProtKB-EC"/>
</dbReference>
<dbReference type="OMA" id="RYWDASD"/>
<dbReference type="EMBL" id="GL832970">
    <property type="protein sequence ID" value="EGD74807.1"/>
    <property type="molecule type" value="Genomic_DNA"/>
</dbReference>
<feature type="compositionally biased region" description="Low complexity" evidence="5">
    <location>
        <begin position="61"/>
        <end position="78"/>
    </location>
</feature>
<dbReference type="PANTHER" id="PTHR23403">
    <property type="entry name" value="TREHALASE"/>
    <property type="match status" value="1"/>
</dbReference>
<dbReference type="AlphaFoldDB" id="F2UDV7"/>
<dbReference type="InterPro" id="IPR001661">
    <property type="entry name" value="Glyco_hydro_37"/>
</dbReference>
<dbReference type="GeneID" id="16073018"/>
<dbReference type="PRINTS" id="PR00744">
    <property type="entry name" value="GLHYDRLASE37"/>
</dbReference>
<dbReference type="KEGG" id="sre:PTSG_07040"/>
<dbReference type="InterPro" id="IPR012341">
    <property type="entry name" value="6hp_glycosidase-like_sf"/>
</dbReference>
<dbReference type="InParanoid" id="F2UDV7"/>
<evidence type="ECO:0000256" key="6">
    <source>
        <dbReference type="SAM" id="Phobius"/>
    </source>
</evidence>
<feature type="transmembrane region" description="Helical" evidence="6">
    <location>
        <begin position="156"/>
        <end position="175"/>
    </location>
</feature>
<accession>F2UDV7</accession>
<name>F2UDV7_SALR5</name>
<dbReference type="PROSITE" id="PS00928">
    <property type="entry name" value="TREHALASE_2"/>
    <property type="match status" value="1"/>
</dbReference>
<reference evidence="7" key="1">
    <citation type="submission" date="2009-08" db="EMBL/GenBank/DDBJ databases">
        <title>Annotation of Salpingoeca rosetta.</title>
        <authorList>
            <consortium name="The Broad Institute Genome Sequencing Platform"/>
            <person name="Russ C."/>
            <person name="Cuomo C."/>
            <person name="Burger G."/>
            <person name="Gray M.W."/>
            <person name="Holland P.W.H."/>
            <person name="King N."/>
            <person name="Lang F.B.F."/>
            <person name="Roger A.J."/>
            <person name="Ruiz-Trillo I."/>
            <person name="Young S.K."/>
            <person name="Zeng Q."/>
            <person name="Gargeya S."/>
            <person name="Alvarado L."/>
            <person name="Berlin A."/>
            <person name="Chapman S.B."/>
            <person name="Chen Z."/>
            <person name="Freedman E."/>
            <person name="Gellesch M."/>
            <person name="Goldberg J."/>
            <person name="Griggs A."/>
            <person name="Gujja S."/>
            <person name="Heilman E."/>
            <person name="Heiman D."/>
            <person name="Howarth C."/>
            <person name="Mehta T."/>
            <person name="Neiman D."/>
            <person name="Pearson M."/>
            <person name="Roberts A."/>
            <person name="Saif S."/>
            <person name="Shea T."/>
            <person name="Shenoy N."/>
            <person name="Sisk P."/>
            <person name="Stolte C."/>
            <person name="Sykes S."/>
            <person name="White J."/>
            <person name="Yandava C."/>
            <person name="Haas B."/>
            <person name="Nusbaum C."/>
            <person name="Birren B."/>
        </authorList>
    </citation>
    <scope>NUCLEOTIDE SEQUENCE [LARGE SCALE GENOMIC DNA]</scope>
    <source>
        <strain evidence="7">ATCC 50818</strain>
    </source>
</reference>
<dbReference type="Gene3D" id="1.50.10.10">
    <property type="match status" value="1"/>
</dbReference>
<proteinExistence type="inferred from homology"/>
<keyword evidence="6" id="KW-1133">Transmembrane helix</keyword>
<evidence type="ECO:0000256" key="5">
    <source>
        <dbReference type="SAM" id="MobiDB-lite"/>
    </source>
</evidence>
<dbReference type="RefSeq" id="XP_004992452.1">
    <property type="nucleotide sequence ID" value="XM_004992395.1"/>
</dbReference>
<evidence type="ECO:0000256" key="4">
    <source>
        <dbReference type="RuleBase" id="RU361180"/>
    </source>
</evidence>
<gene>
    <name evidence="7" type="ORF">PTSG_07040</name>
</gene>
<evidence type="ECO:0000256" key="3">
    <source>
        <dbReference type="ARBA" id="ARBA00023295"/>
    </source>
</evidence>
<dbReference type="InterPro" id="IPR008928">
    <property type="entry name" value="6-hairpin_glycosidase_sf"/>
</dbReference>
<keyword evidence="8" id="KW-1185">Reference proteome</keyword>
<evidence type="ECO:0000313" key="7">
    <source>
        <dbReference type="EMBL" id="EGD74807.1"/>
    </source>
</evidence>
<keyword evidence="3 4" id="KW-0326">Glycosidase</keyword>
<keyword evidence="6" id="KW-0812">Transmembrane</keyword>
<keyword evidence="6" id="KW-0472">Membrane</keyword>
<comment type="similarity">
    <text evidence="1 4">Belongs to the glycosyl hydrolase 37 family.</text>
</comment>
<dbReference type="SUPFAM" id="SSF48208">
    <property type="entry name" value="Six-hairpin glycosidases"/>
    <property type="match status" value="1"/>
</dbReference>
<feature type="compositionally biased region" description="Acidic residues" evidence="5">
    <location>
        <begin position="88"/>
        <end position="98"/>
    </location>
</feature>
<dbReference type="Pfam" id="PF01204">
    <property type="entry name" value="Trehalase"/>
    <property type="match status" value="1"/>
</dbReference>
<evidence type="ECO:0000313" key="8">
    <source>
        <dbReference type="Proteomes" id="UP000007799"/>
    </source>
</evidence>
<comment type="catalytic activity">
    <reaction evidence="4">
        <text>alpha,alpha-trehalose + H2O = alpha-D-glucose + beta-D-glucose</text>
        <dbReference type="Rhea" id="RHEA:32675"/>
        <dbReference type="ChEBI" id="CHEBI:15377"/>
        <dbReference type="ChEBI" id="CHEBI:15903"/>
        <dbReference type="ChEBI" id="CHEBI:16551"/>
        <dbReference type="ChEBI" id="CHEBI:17925"/>
        <dbReference type="EC" id="3.2.1.28"/>
    </reaction>
</comment>
<dbReference type="STRING" id="946362.F2UDV7"/>